<sequence>MVMSVDKPVLDAHWKFDVTTNENGRHARFEAKLYIKGNGQLKGVHYDETYSPTVSYETLKLVLASVAATGGQRVYQFRINNCYLQGSVDRYIYVNPPPGIEIKDNHVWSLDYCMPGMKQASRQWYLRIKGLLEDNGFSESSYDPGLFCKDDCYVMLYSDIVIVAGMNVEHVEGFLKKQFSMEYLTYEYHNEVLPDVVDYHIGEERSSKILGMNMNFNDRGITLTMKDAITRAVQEHNISIDPNSPCTPLPLCFEINNSGSSLLDRSGIKEFKSILGKLIFIQSKLRDDIAQPVKYLRKASPKPTVSDLRSAKQVLYYLGYTSDSGVSFDYLPMDDEDNDY</sequence>
<accession>A0ACB5TE02</accession>
<name>A0ACB5TE02_CANBO</name>
<keyword evidence="2" id="KW-1185">Reference proteome</keyword>
<reference evidence="1" key="1">
    <citation type="submission" date="2023-04" db="EMBL/GenBank/DDBJ databases">
        <title>Candida boidinii NBRC 1967.</title>
        <authorList>
            <person name="Ichikawa N."/>
            <person name="Sato H."/>
            <person name="Tonouchi N."/>
        </authorList>
    </citation>
    <scope>NUCLEOTIDE SEQUENCE</scope>
    <source>
        <strain evidence="1">NBRC 1967</strain>
    </source>
</reference>
<protein>
    <submittedName>
        <fullName evidence="1">Unnamed protein product</fullName>
    </submittedName>
</protein>
<gene>
    <name evidence="1" type="ORF">Cboi01_000015700</name>
</gene>
<dbReference type="EMBL" id="BSXV01000037">
    <property type="protein sequence ID" value="GME87058.1"/>
    <property type="molecule type" value="Genomic_DNA"/>
</dbReference>
<proteinExistence type="predicted"/>
<evidence type="ECO:0000313" key="1">
    <source>
        <dbReference type="EMBL" id="GME87058.1"/>
    </source>
</evidence>
<dbReference type="Proteomes" id="UP001165101">
    <property type="component" value="Unassembled WGS sequence"/>
</dbReference>
<organism evidence="1 2">
    <name type="scientific">Candida boidinii</name>
    <name type="common">Yeast</name>
    <dbReference type="NCBI Taxonomy" id="5477"/>
    <lineage>
        <taxon>Eukaryota</taxon>
        <taxon>Fungi</taxon>
        <taxon>Dikarya</taxon>
        <taxon>Ascomycota</taxon>
        <taxon>Saccharomycotina</taxon>
        <taxon>Pichiomycetes</taxon>
        <taxon>Pichiales</taxon>
        <taxon>Pichiaceae</taxon>
        <taxon>Ogataea</taxon>
        <taxon>Ogataea/Candida clade</taxon>
    </lineage>
</organism>
<evidence type="ECO:0000313" key="2">
    <source>
        <dbReference type="Proteomes" id="UP001165101"/>
    </source>
</evidence>
<comment type="caution">
    <text evidence="1">The sequence shown here is derived from an EMBL/GenBank/DDBJ whole genome shotgun (WGS) entry which is preliminary data.</text>
</comment>